<dbReference type="Proteomes" id="UP000678393">
    <property type="component" value="Unassembled WGS sequence"/>
</dbReference>
<dbReference type="InterPro" id="IPR001299">
    <property type="entry name" value="Ependymin"/>
</dbReference>
<evidence type="ECO:0000256" key="1">
    <source>
        <dbReference type="SAM" id="SignalP"/>
    </source>
</evidence>
<comment type="caution">
    <text evidence="2">The sequence shown here is derived from an EMBL/GenBank/DDBJ whole genome shotgun (WGS) entry which is preliminary data.</text>
</comment>
<protein>
    <submittedName>
        <fullName evidence="2">Uncharacterized protein</fullName>
    </submittedName>
</protein>
<accession>A0A8S3YY06</accession>
<organism evidence="2 3">
    <name type="scientific">Candidula unifasciata</name>
    <dbReference type="NCBI Taxonomy" id="100452"/>
    <lineage>
        <taxon>Eukaryota</taxon>
        <taxon>Metazoa</taxon>
        <taxon>Spiralia</taxon>
        <taxon>Lophotrochozoa</taxon>
        <taxon>Mollusca</taxon>
        <taxon>Gastropoda</taxon>
        <taxon>Heterobranchia</taxon>
        <taxon>Euthyneura</taxon>
        <taxon>Panpulmonata</taxon>
        <taxon>Eupulmonata</taxon>
        <taxon>Stylommatophora</taxon>
        <taxon>Helicina</taxon>
        <taxon>Helicoidea</taxon>
        <taxon>Geomitridae</taxon>
        <taxon>Candidula</taxon>
    </lineage>
</organism>
<proteinExistence type="predicted"/>
<keyword evidence="3" id="KW-1185">Reference proteome</keyword>
<dbReference type="PANTHER" id="PTHR10697:SF1">
    <property type="entry name" value="MAMMALIAN EPENDYMIN-RELATED PROTEIN 1"/>
    <property type="match status" value="1"/>
</dbReference>
<dbReference type="EMBL" id="CAJHNH020001213">
    <property type="protein sequence ID" value="CAG5122023.1"/>
    <property type="molecule type" value="Genomic_DNA"/>
</dbReference>
<evidence type="ECO:0000313" key="2">
    <source>
        <dbReference type="EMBL" id="CAG5122023.1"/>
    </source>
</evidence>
<keyword evidence="1" id="KW-0732">Signal</keyword>
<dbReference type="OrthoDB" id="6084362at2759"/>
<dbReference type="GO" id="GO:0005509">
    <property type="term" value="F:calcium ion binding"/>
    <property type="evidence" value="ECO:0007669"/>
    <property type="project" value="InterPro"/>
</dbReference>
<dbReference type="AlphaFoldDB" id="A0A8S3YY06"/>
<dbReference type="GO" id="GO:0007160">
    <property type="term" value="P:cell-matrix adhesion"/>
    <property type="evidence" value="ECO:0007669"/>
    <property type="project" value="InterPro"/>
</dbReference>
<name>A0A8S3YY06_9EUPU</name>
<sequence>MTRFDHEYHLHTVFLLCVIMPTVSGNICCSYPQFEADTYSDEAYVFIDSGRLGTTYSYYNVTAHMVYDFTKNRTYANVTSVEVSPQLPQPLVSRYQLINDYNNKTQYMFHGNACLKYSIGAFEPLCVPDTAILLSTSYIGNNKTYLDTYLVTHLPDPTEYRESIDRKSCLPVFMTFTLDSSVPDSGTMTSLVMSNVQPGISNPAVFNPPQYCNTSPKEKPHQISRSIRQLLARHPLFASFMHI</sequence>
<dbReference type="GO" id="GO:0005764">
    <property type="term" value="C:lysosome"/>
    <property type="evidence" value="ECO:0007669"/>
    <property type="project" value="TreeGrafter"/>
</dbReference>
<reference evidence="2" key="1">
    <citation type="submission" date="2021-04" db="EMBL/GenBank/DDBJ databases">
        <authorList>
            <consortium name="Molecular Ecology Group"/>
        </authorList>
    </citation>
    <scope>NUCLEOTIDE SEQUENCE</scope>
</reference>
<evidence type="ECO:0000313" key="3">
    <source>
        <dbReference type="Proteomes" id="UP000678393"/>
    </source>
</evidence>
<gene>
    <name evidence="2" type="ORF">CUNI_LOCUS7581</name>
</gene>
<dbReference type="GO" id="GO:0005576">
    <property type="term" value="C:extracellular region"/>
    <property type="evidence" value="ECO:0007669"/>
    <property type="project" value="InterPro"/>
</dbReference>
<dbReference type="Pfam" id="PF00811">
    <property type="entry name" value="Ependymin"/>
    <property type="match status" value="1"/>
</dbReference>
<dbReference type="PANTHER" id="PTHR10697">
    <property type="entry name" value="MAMMALIAN EPENDYMIN-RELATED PROTEIN 1"/>
    <property type="match status" value="1"/>
</dbReference>
<feature type="signal peptide" evidence="1">
    <location>
        <begin position="1"/>
        <end position="25"/>
    </location>
</feature>
<feature type="chain" id="PRO_5035724398" evidence="1">
    <location>
        <begin position="26"/>
        <end position="243"/>
    </location>
</feature>